<feature type="chain" id="PRO_5044817246" evidence="1">
    <location>
        <begin position="20"/>
        <end position="266"/>
    </location>
</feature>
<sequence>MKSLGLTTSSIIIWYGSLAAAFRSTPVKQSIHITSSALKCHKDHIICSRRETIKSWTSAALIATSILSSENANSFPNKISDKYDSRPKQRGAVKGLGVGTRKDMVGEEYLGLKPCGAAPNCFCSTDSAEDDPDHSIPSWKFPDSVSSEAAFQQLYEVVKAYPPGQNDIDGGGFDIVTYDPKKGYIYVQFESLKNGFIDDVEFAVVGDAKNEVQVRSSSRLGYLDFGVNAKRLNYLAKKMKEKGWDARGVELETHMGYAEENNLKEL</sequence>
<dbReference type="EMBL" id="JALLPJ020001358">
    <property type="protein sequence ID" value="KAL3767805.1"/>
    <property type="molecule type" value="Genomic_DNA"/>
</dbReference>
<comment type="caution">
    <text evidence="2">The sequence shown here is derived from an EMBL/GenBank/DDBJ whole genome shotgun (WGS) entry which is preliminary data.</text>
</comment>
<name>A0ABD3N529_9STRA</name>
<protein>
    <submittedName>
        <fullName evidence="2">Uncharacterized protein</fullName>
    </submittedName>
</protein>
<reference evidence="2 3" key="1">
    <citation type="submission" date="2024-10" db="EMBL/GenBank/DDBJ databases">
        <title>Updated reference genomes for cyclostephanoid diatoms.</title>
        <authorList>
            <person name="Roberts W.R."/>
            <person name="Alverson A.J."/>
        </authorList>
    </citation>
    <scope>NUCLEOTIDE SEQUENCE [LARGE SCALE GENOMIC DNA]</scope>
    <source>
        <strain evidence="2 3">AJA010-31</strain>
    </source>
</reference>
<gene>
    <name evidence="2" type="ORF">ACHAWO_005215</name>
</gene>
<dbReference type="Proteomes" id="UP001530400">
    <property type="component" value="Unassembled WGS sequence"/>
</dbReference>
<proteinExistence type="predicted"/>
<organism evidence="2 3">
    <name type="scientific">Cyclotella atomus</name>
    <dbReference type="NCBI Taxonomy" id="382360"/>
    <lineage>
        <taxon>Eukaryota</taxon>
        <taxon>Sar</taxon>
        <taxon>Stramenopiles</taxon>
        <taxon>Ochrophyta</taxon>
        <taxon>Bacillariophyta</taxon>
        <taxon>Coscinodiscophyceae</taxon>
        <taxon>Thalassiosirophycidae</taxon>
        <taxon>Stephanodiscales</taxon>
        <taxon>Stephanodiscaceae</taxon>
        <taxon>Cyclotella</taxon>
    </lineage>
</organism>
<dbReference type="PANTHER" id="PTHR34801:SF6">
    <property type="entry name" value="SLL1620 PROTEIN"/>
    <property type="match status" value="1"/>
</dbReference>
<accession>A0ABD3N529</accession>
<keyword evidence="3" id="KW-1185">Reference proteome</keyword>
<evidence type="ECO:0000313" key="3">
    <source>
        <dbReference type="Proteomes" id="UP001530400"/>
    </source>
</evidence>
<dbReference type="AlphaFoldDB" id="A0ABD3N529"/>
<feature type="signal peptide" evidence="1">
    <location>
        <begin position="1"/>
        <end position="19"/>
    </location>
</feature>
<dbReference type="PANTHER" id="PTHR34801">
    <property type="entry name" value="EXPRESSED PROTEIN"/>
    <property type="match status" value="1"/>
</dbReference>
<keyword evidence="1" id="KW-0732">Signal</keyword>
<dbReference type="InterPro" id="IPR010865">
    <property type="entry name" value="DUF1499"/>
</dbReference>
<dbReference type="Pfam" id="PF07386">
    <property type="entry name" value="DUF1499"/>
    <property type="match status" value="1"/>
</dbReference>
<evidence type="ECO:0000256" key="1">
    <source>
        <dbReference type="SAM" id="SignalP"/>
    </source>
</evidence>
<evidence type="ECO:0000313" key="2">
    <source>
        <dbReference type="EMBL" id="KAL3767805.1"/>
    </source>
</evidence>